<keyword evidence="1" id="KW-0472">Membrane</keyword>
<dbReference type="EMBL" id="SZYE01000148">
    <property type="protein sequence ID" value="TKR22719.1"/>
    <property type="molecule type" value="Genomic_DNA"/>
</dbReference>
<name>A0A7Z8JX35_9CELL</name>
<evidence type="ECO:0008006" key="4">
    <source>
        <dbReference type="Google" id="ProtNLM"/>
    </source>
</evidence>
<keyword evidence="1" id="KW-0812">Transmembrane</keyword>
<evidence type="ECO:0000313" key="2">
    <source>
        <dbReference type="EMBL" id="TKR22719.1"/>
    </source>
</evidence>
<comment type="caution">
    <text evidence="2">The sequence shown here is derived from an EMBL/GenBank/DDBJ whole genome shotgun (WGS) entry which is preliminary data.</text>
</comment>
<evidence type="ECO:0000256" key="1">
    <source>
        <dbReference type="SAM" id="Phobius"/>
    </source>
</evidence>
<feature type="transmembrane region" description="Helical" evidence="1">
    <location>
        <begin position="109"/>
        <end position="132"/>
    </location>
</feature>
<gene>
    <name evidence="2" type="ORF">FA014_14940</name>
</gene>
<feature type="transmembrane region" description="Helical" evidence="1">
    <location>
        <begin position="43"/>
        <end position="64"/>
    </location>
</feature>
<dbReference type="RefSeq" id="WP_154730451.1">
    <property type="nucleotide sequence ID" value="NZ_SZYE01000148.1"/>
</dbReference>
<dbReference type="AlphaFoldDB" id="A0A7Z8JX35"/>
<proteinExistence type="predicted"/>
<dbReference type="Proteomes" id="UP000308121">
    <property type="component" value="Unassembled WGS sequence"/>
</dbReference>
<reference evidence="2 3" key="1">
    <citation type="submission" date="2019-05" db="EMBL/GenBank/DDBJ databases">
        <title>Genome sequence of Cellulomonas hominis strain CS1.</title>
        <authorList>
            <person name="Belmont J."/>
            <person name="Maclea K.S."/>
        </authorList>
    </citation>
    <scope>NUCLEOTIDE SEQUENCE [LARGE SCALE GENOMIC DNA]</scope>
    <source>
        <strain evidence="2 3">CS1</strain>
    </source>
</reference>
<accession>A0A7Z8JX35</accession>
<protein>
    <recommendedName>
        <fullName evidence="4">DUF2178 domain-containing protein</fullName>
    </recommendedName>
</protein>
<sequence length="140" mass="14589">MSYQEKNTWAFGVIAVLGYAAYVAVVLSRAAGGIADVAYAGPMLASIGAAVLAGIVAGIVLGATSRDRGVRDERERDIERMGEHVGQAFLVLGGVTGLVLALLEADHFWIANALYLGFVLSAVLSAVARVVAFRRGAGPW</sequence>
<feature type="transmembrane region" description="Helical" evidence="1">
    <location>
        <begin position="85"/>
        <end position="103"/>
    </location>
</feature>
<evidence type="ECO:0000313" key="3">
    <source>
        <dbReference type="Proteomes" id="UP000308121"/>
    </source>
</evidence>
<feature type="transmembrane region" description="Helical" evidence="1">
    <location>
        <begin position="9"/>
        <end position="31"/>
    </location>
</feature>
<keyword evidence="1" id="KW-1133">Transmembrane helix</keyword>
<organism evidence="2 3">
    <name type="scientific">Cellulomonas hominis</name>
    <dbReference type="NCBI Taxonomy" id="156981"/>
    <lineage>
        <taxon>Bacteria</taxon>
        <taxon>Bacillati</taxon>
        <taxon>Actinomycetota</taxon>
        <taxon>Actinomycetes</taxon>
        <taxon>Micrococcales</taxon>
        <taxon>Cellulomonadaceae</taxon>
        <taxon>Cellulomonas</taxon>
    </lineage>
</organism>